<dbReference type="CDD" id="cd03467">
    <property type="entry name" value="Rieske"/>
    <property type="match status" value="1"/>
</dbReference>
<dbReference type="GO" id="GO:0046872">
    <property type="term" value="F:metal ion binding"/>
    <property type="evidence" value="ECO:0007669"/>
    <property type="project" value="UniProtKB-KW"/>
</dbReference>
<evidence type="ECO:0000256" key="9">
    <source>
        <dbReference type="ARBA" id="ARBA00034078"/>
    </source>
</evidence>
<keyword evidence="7" id="KW-1015">Disulfide bond</keyword>
<evidence type="ECO:0000256" key="5">
    <source>
        <dbReference type="ARBA" id="ARBA00023004"/>
    </source>
</evidence>
<dbReference type="SUPFAM" id="SSF50022">
    <property type="entry name" value="ISP domain"/>
    <property type="match status" value="1"/>
</dbReference>
<dbReference type="AlphaFoldDB" id="A0A853CCD0"/>
<keyword evidence="3" id="KW-0001">2Fe-2S</keyword>
<evidence type="ECO:0000256" key="6">
    <source>
        <dbReference type="ARBA" id="ARBA00023014"/>
    </source>
</evidence>
<dbReference type="InterPro" id="IPR005805">
    <property type="entry name" value="Rieske_Fe-S_prot_C"/>
</dbReference>
<keyword evidence="6" id="KW-0411">Iron-sulfur</keyword>
<dbReference type="FunFam" id="2.102.10.10:FF:000016">
    <property type="entry name" value="Nitrite reductase/ring-hydroxylating ferredoxin subunit"/>
    <property type="match status" value="1"/>
</dbReference>
<dbReference type="InterPro" id="IPR017941">
    <property type="entry name" value="Rieske_2Fe-2S"/>
</dbReference>
<evidence type="ECO:0000313" key="12">
    <source>
        <dbReference type="EMBL" id="NYJ05017.1"/>
    </source>
</evidence>
<comment type="caution">
    <text evidence="12">The sequence shown here is derived from an EMBL/GenBank/DDBJ whole genome shotgun (WGS) entry which is preliminary data.</text>
</comment>
<comment type="function">
    <text evidence="1">Iron-sulfur subunit of the cytochrome bc1 complex, an essential component of the respiratory electron transport chain required for ATP synthesis. The bc1 complex catalyzes the oxidation of menaquinol and the reduction of cytochrome c in the respiratory chain. The bc1 complex operates through a Q-cycle mechanism that couples electron transfer to generation of the proton gradient that drives ATP synthesis.</text>
</comment>
<feature type="domain" description="Rieske" evidence="11">
    <location>
        <begin position="35"/>
        <end position="128"/>
    </location>
</feature>
<keyword evidence="13" id="KW-1185">Reference proteome</keyword>
<dbReference type="EMBL" id="JACBZT010000001">
    <property type="protein sequence ID" value="NYJ05017.1"/>
    <property type="molecule type" value="Genomic_DNA"/>
</dbReference>
<dbReference type="InterPro" id="IPR036922">
    <property type="entry name" value="Rieske_2Fe-2S_sf"/>
</dbReference>
<dbReference type="Gene3D" id="2.102.10.10">
    <property type="entry name" value="Rieske [2Fe-2S] iron-sulphur domain"/>
    <property type="match status" value="1"/>
</dbReference>
<keyword evidence="4" id="KW-0479">Metal-binding</keyword>
<evidence type="ECO:0000313" key="13">
    <source>
        <dbReference type="Proteomes" id="UP000541969"/>
    </source>
</evidence>
<gene>
    <name evidence="12" type="ORF">GGQ55_001295</name>
</gene>
<evidence type="ECO:0000256" key="3">
    <source>
        <dbReference type="ARBA" id="ARBA00022714"/>
    </source>
</evidence>
<evidence type="ECO:0000256" key="10">
    <source>
        <dbReference type="SAM" id="MobiDB-lite"/>
    </source>
</evidence>
<accession>A0A853CCD0</accession>
<keyword evidence="5" id="KW-0408">Iron</keyword>
<sequence>MAGTGALVLGTTACSTYGTPTARTSAPSGGDGNGGAPLAKTDDIPVGGGKIFPDQQVVVTEPADGEFKAFSAVCTHQGCLVDAVSGGTINCPCHGSRYKITDGSVVRGPATRPLAPKSVVVQGDSLVVS</sequence>
<dbReference type="Proteomes" id="UP000541969">
    <property type="component" value="Unassembled WGS sequence"/>
</dbReference>
<dbReference type="InterPro" id="IPR014349">
    <property type="entry name" value="Rieske_Fe-S_prot"/>
</dbReference>
<dbReference type="PANTHER" id="PTHR10134">
    <property type="entry name" value="CYTOCHROME B-C1 COMPLEX SUBUNIT RIESKE, MITOCHONDRIAL"/>
    <property type="match status" value="1"/>
</dbReference>
<evidence type="ECO:0000256" key="1">
    <source>
        <dbReference type="ARBA" id="ARBA00002494"/>
    </source>
</evidence>
<dbReference type="RefSeq" id="WP_218859189.1">
    <property type="nucleotide sequence ID" value="NZ_JACBZT010000001.1"/>
</dbReference>
<dbReference type="GO" id="GO:0004497">
    <property type="term" value="F:monooxygenase activity"/>
    <property type="evidence" value="ECO:0007669"/>
    <property type="project" value="UniProtKB-ARBA"/>
</dbReference>
<evidence type="ECO:0000256" key="4">
    <source>
        <dbReference type="ARBA" id="ARBA00022723"/>
    </source>
</evidence>
<dbReference type="PROSITE" id="PS51296">
    <property type="entry name" value="RIESKE"/>
    <property type="match status" value="1"/>
</dbReference>
<organism evidence="12 13">
    <name type="scientific">Petropleomorpha daqingensis</name>
    <dbReference type="NCBI Taxonomy" id="2026353"/>
    <lineage>
        <taxon>Bacteria</taxon>
        <taxon>Bacillati</taxon>
        <taxon>Actinomycetota</taxon>
        <taxon>Actinomycetes</taxon>
        <taxon>Geodermatophilales</taxon>
        <taxon>Geodermatophilaceae</taxon>
        <taxon>Petropleomorpha</taxon>
    </lineage>
</organism>
<feature type="region of interest" description="Disordered" evidence="10">
    <location>
        <begin position="19"/>
        <end position="40"/>
    </location>
</feature>
<dbReference type="GO" id="GO:0016705">
    <property type="term" value="F:oxidoreductase activity, acting on paired donors, with incorporation or reduction of molecular oxygen"/>
    <property type="evidence" value="ECO:0007669"/>
    <property type="project" value="UniProtKB-ARBA"/>
</dbReference>
<dbReference type="GO" id="GO:0051537">
    <property type="term" value="F:2 iron, 2 sulfur cluster binding"/>
    <property type="evidence" value="ECO:0007669"/>
    <property type="project" value="UniProtKB-KW"/>
</dbReference>
<evidence type="ECO:0000256" key="7">
    <source>
        <dbReference type="ARBA" id="ARBA00023157"/>
    </source>
</evidence>
<evidence type="ECO:0000256" key="8">
    <source>
        <dbReference type="ARBA" id="ARBA00029586"/>
    </source>
</evidence>
<evidence type="ECO:0000259" key="11">
    <source>
        <dbReference type="PROSITE" id="PS51296"/>
    </source>
</evidence>
<reference evidence="12 13" key="1">
    <citation type="submission" date="2020-07" db="EMBL/GenBank/DDBJ databases">
        <title>Sequencing the genomes of 1000 actinobacteria strains.</title>
        <authorList>
            <person name="Klenk H.-P."/>
        </authorList>
    </citation>
    <scope>NUCLEOTIDE SEQUENCE [LARGE SCALE GENOMIC DNA]</scope>
    <source>
        <strain evidence="12 13">DSM 104001</strain>
    </source>
</reference>
<dbReference type="GO" id="GO:0016020">
    <property type="term" value="C:membrane"/>
    <property type="evidence" value="ECO:0007669"/>
    <property type="project" value="InterPro"/>
</dbReference>
<evidence type="ECO:0000256" key="2">
    <source>
        <dbReference type="ARBA" id="ARBA00015816"/>
    </source>
</evidence>
<dbReference type="Pfam" id="PF00355">
    <property type="entry name" value="Rieske"/>
    <property type="match status" value="1"/>
</dbReference>
<dbReference type="PRINTS" id="PR00162">
    <property type="entry name" value="RIESKE"/>
</dbReference>
<protein>
    <recommendedName>
        <fullName evidence="2">Cytochrome bc1 complex Rieske iron-sulfur subunit</fullName>
    </recommendedName>
    <alternativeName>
        <fullName evidence="8">Cytochrome bc1 reductase complex subunit QcrA</fullName>
    </alternativeName>
</protein>
<comment type="cofactor">
    <cofactor evidence="9">
        <name>[2Fe-2S] cluster</name>
        <dbReference type="ChEBI" id="CHEBI:190135"/>
    </cofactor>
</comment>
<name>A0A853CCD0_9ACTN</name>
<proteinExistence type="predicted"/>